<reference evidence="2 3" key="1">
    <citation type="submission" date="2015-06" db="EMBL/GenBank/DDBJ databases">
        <title>Draft genome sequencing of a biphenyl-degrading bacterium, Janthinobacterium lividum MEG1.</title>
        <authorList>
            <person name="Shimodaira J."/>
            <person name="Hatta T."/>
        </authorList>
    </citation>
    <scope>NUCLEOTIDE SEQUENCE [LARGE SCALE GENOMIC DNA]</scope>
    <source>
        <strain evidence="2 3">MEG1</strain>
    </source>
</reference>
<dbReference type="EMBL" id="LFKP01000003">
    <property type="protein sequence ID" value="OHV98730.1"/>
    <property type="molecule type" value="Genomic_DNA"/>
</dbReference>
<gene>
    <name evidence="2" type="ORF">AKG95_05910</name>
</gene>
<feature type="chain" id="PRO_5010280291" description="Pilus assembly protein" evidence="1">
    <location>
        <begin position="26"/>
        <end position="96"/>
    </location>
</feature>
<name>A0A1S1UE98_9BURK</name>
<dbReference type="AlphaFoldDB" id="A0A1S1UE98"/>
<dbReference type="PROSITE" id="PS51257">
    <property type="entry name" value="PROKAR_LIPOPROTEIN"/>
    <property type="match status" value="1"/>
</dbReference>
<evidence type="ECO:0000256" key="1">
    <source>
        <dbReference type="SAM" id="SignalP"/>
    </source>
</evidence>
<evidence type="ECO:0000313" key="2">
    <source>
        <dbReference type="EMBL" id="OHV98730.1"/>
    </source>
</evidence>
<comment type="caution">
    <text evidence="2">The sequence shown here is derived from an EMBL/GenBank/DDBJ whole genome shotgun (WGS) entry which is preliminary data.</text>
</comment>
<proteinExistence type="predicted"/>
<evidence type="ECO:0000313" key="3">
    <source>
        <dbReference type="Proteomes" id="UP000179840"/>
    </source>
</evidence>
<dbReference type="RefSeq" id="WP_071075900.1">
    <property type="nucleotide sequence ID" value="NZ_LFKP01000003.1"/>
</dbReference>
<accession>A0A1S1UE98</accession>
<dbReference type="Proteomes" id="UP000179840">
    <property type="component" value="Unassembled WGS sequence"/>
</dbReference>
<keyword evidence="1" id="KW-0732">Signal</keyword>
<sequence>MKTLTFTRTLPRCLLCAAASLAGCAATTTPVLDSHFGEAVTLLKQQQILYPDAASNTNPVLGIDGRSAISGYKLYQKSFSAPEPLPDVLTIGVSKR</sequence>
<feature type="signal peptide" evidence="1">
    <location>
        <begin position="1"/>
        <end position="25"/>
    </location>
</feature>
<evidence type="ECO:0008006" key="4">
    <source>
        <dbReference type="Google" id="ProtNLM"/>
    </source>
</evidence>
<protein>
    <recommendedName>
        <fullName evidence="4">Pilus assembly protein</fullName>
    </recommendedName>
</protein>
<organism evidence="2 3">
    <name type="scientific">Janthinobacterium lividum</name>
    <dbReference type="NCBI Taxonomy" id="29581"/>
    <lineage>
        <taxon>Bacteria</taxon>
        <taxon>Pseudomonadati</taxon>
        <taxon>Pseudomonadota</taxon>
        <taxon>Betaproteobacteria</taxon>
        <taxon>Burkholderiales</taxon>
        <taxon>Oxalobacteraceae</taxon>
        <taxon>Janthinobacterium</taxon>
    </lineage>
</organism>